<dbReference type="OrthoDB" id="7722975at2759"/>
<organism evidence="5 6">
    <name type="scientific">Scyliorhinus torazame</name>
    <name type="common">Cloudy catshark</name>
    <name type="synonym">Catulus torazame</name>
    <dbReference type="NCBI Taxonomy" id="75743"/>
    <lineage>
        <taxon>Eukaryota</taxon>
        <taxon>Metazoa</taxon>
        <taxon>Chordata</taxon>
        <taxon>Craniata</taxon>
        <taxon>Vertebrata</taxon>
        <taxon>Chondrichthyes</taxon>
        <taxon>Elasmobranchii</taxon>
        <taxon>Galeomorphii</taxon>
        <taxon>Galeoidea</taxon>
        <taxon>Carcharhiniformes</taxon>
        <taxon>Scyliorhinidae</taxon>
        <taxon>Scyliorhinus</taxon>
    </lineage>
</organism>
<evidence type="ECO:0000259" key="4">
    <source>
        <dbReference type="Pfam" id="PF02872"/>
    </source>
</evidence>
<dbReference type="Proteomes" id="UP000288216">
    <property type="component" value="Unassembled WGS sequence"/>
</dbReference>
<dbReference type="EMBL" id="BFAA01004577">
    <property type="protein sequence ID" value="GCB69409.1"/>
    <property type="molecule type" value="Genomic_DNA"/>
</dbReference>
<name>A0A401P8D4_SCYTO</name>
<reference evidence="5 6" key="1">
    <citation type="journal article" date="2018" name="Nat. Ecol. Evol.">
        <title>Shark genomes provide insights into elasmobranch evolution and the origin of vertebrates.</title>
        <authorList>
            <person name="Hara Y"/>
            <person name="Yamaguchi K"/>
            <person name="Onimaru K"/>
            <person name="Kadota M"/>
            <person name="Koyanagi M"/>
            <person name="Keeley SD"/>
            <person name="Tatsumi K"/>
            <person name="Tanaka K"/>
            <person name="Motone F"/>
            <person name="Kageyama Y"/>
            <person name="Nozu R"/>
            <person name="Adachi N"/>
            <person name="Nishimura O"/>
            <person name="Nakagawa R"/>
            <person name="Tanegashima C"/>
            <person name="Kiyatake I"/>
            <person name="Matsumoto R"/>
            <person name="Murakumo K"/>
            <person name="Nishida K"/>
            <person name="Terakita A"/>
            <person name="Kuratani S"/>
            <person name="Sato K"/>
            <person name="Hyodo S Kuraku.S."/>
        </authorList>
    </citation>
    <scope>NUCLEOTIDE SEQUENCE [LARGE SCALE GENOMIC DNA]</scope>
</reference>
<dbReference type="GO" id="GO:0008253">
    <property type="term" value="F:5'-nucleotidase activity"/>
    <property type="evidence" value="ECO:0007669"/>
    <property type="project" value="UniProtKB-EC"/>
</dbReference>
<keyword evidence="6" id="KW-1185">Reference proteome</keyword>
<dbReference type="InterPro" id="IPR008334">
    <property type="entry name" value="5'-Nucleotdase_C"/>
</dbReference>
<comment type="caution">
    <text evidence="5">The sequence shown here is derived from an EMBL/GenBank/DDBJ whole genome shotgun (WGS) entry which is preliminary data.</text>
</comment>
<dbReference type="STRING" id="75743.A0A401P8D4"/>
<dbReference type="Pfam" id="PF02872">
    <property type="entry name" value="5_nucleotid_C"/>
    <property type="match status" value="1"/>
</dbReference>
<dbReference type="GO" id="GO:0006196">
    <property type="term" value="P:AMP catabolic process"/>
    <property type="evidence" value="ECO:0007669"/>
    <property type="project" value="TreeGrafter"/>
</dbReference>
<evidence type="ECO:0000313" key="5">
    <source>
        <dbReference type="EMBL" id="GCB69409.1"/>
    </source>
</evidence>
<dbReference type="GO" id="GO:0005886">
    <property type="term" value="C:plasma membrane"/>
    <property type="evidence" value="ECO:0007669"/>
    <property type="project" value="TreeGrafter"/>
</dbReference>
<dbReference type="PANTHER" id="PTHR11575">
    <property type="entry name" value="5'-NUCLEOTIDASE-RELATED"/>
    <property type="match status" value="1"/>
</dbReference>
<comment type="catalytic activity">
    <reaction evidence="1">
        <text>a ribonucleoside 5'-phosphate + H2O = a ribonucleoside + phosphate</text>
        <dbReference type="Rhea" id="RHEA:12484"/>
        <dbReference type="ChEBI" id="CHEBI:15377"/>
        <dbReference type="ChEBI" id="CHEBI:18254"/>
        <dbReference type="ChEBI" id="CHEBI:43474"/>
        <dbReference type="ChEBI" id="CHEBI:58043"/>
        <dbReference type="EC" id="3.1.3.5"/>
    </reaction>
</comment>
<dbReference type="SUPFAM" id="SSF55816">
    <property type="entry name" value="5'-nucleotidase (syn. UDP-sugar hydrolase), C-terminal domain"/>
    <property type="match status" value="1"/>
</dbReference>
<evidence type="ECO:0000313" key="6">
    <source>
        <dbReference type="Proteomes" id="UP000288216"/>
    </source>
</evidence>
<comment type="similarity">
    <text evidence="2">Belongs to the 5'-nucleotidase family.</text>
</comment>
<accession>A0A401P8D4</accession>
<evidence type="ECO:0000256" key="1">
    <source>
        <dbReference type="ARBA" id="ARBA00000815"/>
    </source>
</evidence>
<feature type="domain" description="5'-Nucleotidase C-terminal" evidence="4">
    <location>
        <begin position="1"/>
        <end position="67"/>
    </location>
</feature>
<dbReference type="EC" id="3.1.3.5" evidence="3"/>
<evidence type="ECO:0000256" key="3">
    <source>
        <dbReference type="ARBA" id="ARBA00012643"/>
    </source>
</evidence>
<sequence>MNGGGIRGPIDELSDNGKIQAENIISVLPFGNTIDLIKVYGSTLRSAFEHSVWRYGHGKGKFLQEAGKAFCTVESSPTR</sequence>
<dbReference type="InterPro" id="IPR006179">
    <property type="entry name" value="5_nucleotidase/apyrase"/>
</dbReference>
<proteinExistence type="inferred from homology"/>
<dbReference type="Gene3D" id="3.90.780.10">
    <property type="entry name" value="5'-Nucleotidase, C-terminal domain"/>
    <property type="match status" value="1"/>
</dbReference>
<evidence type="ECO:0000256" key="2">
    <source>
        <dbReference type="ARBA" id="ARBA00006654"/>
    </source>
</evidence>
<protein>
    <recommendedName>
        <fullName evidence="3">5'-nucleotidase</fullName>
        <ecNumber evidence="3">3.1.3.5</ecNumber>
    </recommendedName>
</protein>
<dbReference type="PANTHER" id="PTHR11575:SF24">
    <property type="entry name" value="5'-NUCLEOTIDASE"/>
    <property type="match status" value="1"/>
</dbReference>
<dbReference type="InterPro" id="IPR036907">
    <property type="entry name" value="5'-Nucleotdase_C_sf"/>
</dbReference>
<dbReference type="AlphaFoldDB" id="A0A401P8D4"/>
<gene>
    <name evidence="5" type="ORF">scyTo_0010552</name>
</gene>